<dbReference type="RefSeq" id="WP_249376210.1">
    <property type="nucleotide sequence ID" value="NZ_SNUZ01000006.1"/>
</dbReference>
<evidence type="ECO:0000313" key="1">
    <source>
        <dbReference type="EMBL" id="MCL3787223.1"/>
    </source>
</evidence>
<keyword evidence="2" id="KW-1185">Reference proteome</keyword>
<protein>
    <submittedName>
        <fullName evidence="1">Uncharacterized protein</fullName>
    </submittedName>
</protein>
<name>A0ABT0NG65_9FIRM</name>
<evidence type="ECO:0000313" key="2">
    <source>
        <dbReference type="Proteomes" id="UP001056693"/>
    </source>
</evidence>
<dbReference type="Proteomes" id="UP001056693">
    <property type="component" value="Unassembled WGS sequence"/>
</dbReference>
<dbReference type="EMBL" id="SNUZ01000006">
    <property type="protein sequence ID" value="MCL3787223.1"/>
    <property type="molecule type" value="Genomic_DNA"/>
</dbReference>
<comment type="caution">
    <text evidence="1">The sequence shown here is derived from an EMBL/GenBank/DDBJ whole genome shotgun (WGS) entry which is preliminary data.</text>
</comment>
<reference evidence="1 2" key="1">
    <citation type="submission" date="2019-03" db="EMBL/GenBank/DDBJ databases">
        <authorList>
            <person name="Molinero N."/>
            <person name="Sanchez B."/>
            <person name="Walker A."/>
            <person name="Duncan S."/>
            <person name="Delgado S."/>
            <person name="Margolles A."/>
        </authorList>
    </citation>
    <scope>NUCLEOTIDE SEQUENCE [LARGE SCALE GENOMIC DNA]</scope>
    <source>
        <strain evidence="1 2">IPLA60002</strain>
    </source>
</reference>
<proteinExistence type="predicted"/>
<gene>
    <name evidence="1" type="ORF">E2N93_04190</name>
</gene>
<sequence>MSIFDRIILILLSIATIRKIIADNFNFLKGTKWSWILYDKKEVPYCYQLSKIKNQEIRIKYSSDLLVNIIIILGNHTKYFINKVYCDRQKTIQVHYMVNTLEASHNKQELQIMTDMAKLFYNEKIQSNPDNPIDFIISIKGGNVLLVSNLINSLGNEIIHLTFNRNLFYESMGVVESNDHDRKVGKDIKFENINELIRLSEANKNLRKLNGMIIDCSYSSGDGILQCVKNFKEIVDNENLNINTNLSVRTIYSHVNKDITMELDTLGCDMECVISLTDDIREKLYQKIRNEKDDNKKLSKAKFILNQLKKQNLINNKYINLL</sequence>
<accession>A0ABT0NG65</accession>
<organism evidence="1 2">
    <name type="scientific">Ruminococcus bromii</name>
    <dbReference type="NCBI Taxonomy" id="40518"/>
    <lineage>
        <taxon>Bacteria</taxon>
        <taxon>Bacillati</taxon>
        <taxon>Bacillota</taxon>
        <taxon>Clostridia</taxon>
        <taxon>Eubacteriales</taxon>
        <taxon>Oscillospiraceae</taxon>
        <taxon>Ruminococcus</taxon>
    </lineage>
</organism>